<protein>
    <submittedName>
        <fullName evidence="1">Uncharacterized protein</fullName>
    </submittedName>
</protein>
<accession>A0A6B7ZED6</accession>
<proteinExistence type="predicted"/>
<name>A0A6B7ZED6_9CAUD</name>
<keyword evidence="2" id="KW-1185">Reference proteome</keyword>
<dbReference type="Proteomes" id="UP000464669">
    <property type="component" value="Segment"/>
</dbReference>
<organism evidence="1 2">
    <name type="scientific">Klebsiella phage N1M2</name>
    <dbReference type="NCBI Taxonomy" id="2664939"/>
    <lineage>
        <taxon>Viruses</taxon>
        <taxon>Duplodnaviria</taxon>
        <taxon>Heunggongvirae</taxon>
        <taxon>Uroviricota</taxon>
        <taxon>Caudoviricetes</taxon>
        <taxon>Chimalliviridae</taxon>
        <taxon>Nimduovirus</taxon>
        <taxon>Nimduovirus N1M2</taxon>
    </lineage>
</organism>
<evidence type="ECO:0000313" key="2">
    <source>
        <dbReference type="Proteomes" id="UP000464669"/>
    </source>
</evidence>
<dbReference type="EMBL" id="MN642089">
    <property type="protein sequence ID" value="QGH71868.1"/>
    <property type="molecule type" value="Genomic_DNA"/>
</dbReference>
<sequence length="231" mass="26119">MIFSVMNIRAVVVRVLLTFIGMNAAVINSRYSAILASTEKQLITIWDRMGVIMLLTKDEKGHWHLSVSTGTGNSPFFEIKVGSTNNVFNRRTLNALEVWYHSNLRTYKVTFDNAATNAVKQLDIRGYITDIGFMDRLFNRSKEVDIKLPTPLNEMISIHLDIKRSIFNKLMVSVSVSSPAITSDGKCGSALETLFPIHFGNLRQFNANIEQEPVNAYVQQAIMDHIEHNLK</sequence>
<reference evidence="1 2" key="1">
    <citation type="submission" date="2019-11" db="EMBL/GenBank/DDBJ databases">
        <authorList>
            <person name="Lewis R."/>
            <person name="Clooney A.G."/>
            <person name="Stockdale S.R."/>
            <person name="Buttimer C."/>
            <person name="Draper L.A."/>
            <person name="Ross R.P."/>
            <person name="Hill C."/>
        </authorList>
    </citation>
    <scope>NUCLEOTIDE SEQUENCE [LARGE SCALE GENOMIC DNA]</scope>
</reference>
<gene>
    <name evidence="1" type="ORF">N1M2_5</name>
</gene>
<evidence type="ECO:0000313" key="1">
    <source>
        <dbReference type="EMBL" id="QGH71868.1"/>
    </source>
</evidence>